<dbReference type="Proteomes" id="UP000075880">
    <property type="component" value="Unassembled WGS sequence"/>
</dbReference>
<organism evidence="2 3">
    <name type="scientific">Anopheles atroparvus</name>
    <name type="common">European mosquito</name>
    <dbReference type="NCBI Taxonomy" id="41427"/>
    <lineage>
        <taxon>Eukaryota</taxon>
        <taxon>Metazoa</taxon>
        <taxon>Ecdysozoa</taxon>
        <taxon>Arthropoda</taxon>
        <taxon>Hexapoda</taxon>
        <taxon>Insecta</taxon>
        <taxon>Pterygota</taxon>
        <taxon>Neoptera</taxon>
        <taxon>Endopterygota</taxon>
        <taxon>Diptera</taxon>
        <taxon>Nematocera</taxon>
        <taxon>Culicoidea</taxon>
        <taxon>Culicidae</taxon>
        <taxon>Anophelinae</taxon>
        <taxon>Anopheles</taxon>
    </lineage>
</organism>
<accession>A0AAG5D9W0</accession>
<proteinExistence type="predicted"/>
<dbReference type="EnsemblMetazoa" id="ENSAATROPT008258">
    <property type="protein sequence ID" value="ENSAATROPP007423"/>
    <property type="gene ID" value="ENSAATROPG006706"/>
</dbReference>
<dbReference type="Gene3D" id="2.60.40.10">
    <property type="entry name" value="Immunoglobulins"/>
    <property type="match status" value="1"/>
</dbReference>
<dbReference type="InterPro" id="IPR013783">
    <property type="entry name" value="Ig-like_fold"/>
</dbReference>
<evidence type="ECO:0000313" key="3">
    <source>
        <dbReference type="Proteomes" id="UP000075880"/>
    </source>
</evidence>
<feature type="compositionally biased region" description="Basic residues" evidence="1">
    <location>
        <begin position="92"/>
        <end position="101"/>
    </location>
</feature>
<reference evidence="2" key="1">
    <citation type="submission" date="2024-04" db="UniProtKB">
        <authorList>
            <consortium name="EnsemblMetazoa"/>
        </authorList>
    </citation>
    <scope>IDENTIFICATION</scope>
    <source>
        <strain evidence="2">EBRO</strain>
    </source>
</reference>
<evidence type="ECO:0000313" key="2">
    <source>
        <dbReference type="EnsemblMetazoa" id="ENSAATROPP007423"/>
    </source>
</evidence>
<dbReference type="SUPFAM" id="SSF48726">
    <property type="entry name" value="Immunoglobulin"/>
    <property type="match status" value="1"/>
</dbReference>
<dbReference type="InterPro" id="IPR036179">
    <property type="entry name" value="Ig-like_dom_sf"/>
</dbReference>
<dbReference type="AlphaFoldDB" id="A0AAG5D9W0"/>
<evidence type="ECO:0008006" key="4">
    <source>
        <dbReference type="Google" id="ProtNLM"/>
    </source>
</evidence>
<feature type="compositionally biased region" description="Pro residues" evidence="1">
    <location>
        <begin position="75"/>
        <end position="85"/>
    </location>
</feature>
<keyword evidence="3" id="KW-1185">Reference proteome</keyword>
<sequence>MFCCSALGKDKHDGMKLYEGEKYTISEEKLNAYTWQLNLTVKNLHMGDFGPYICSSINALGKSDARIRLQELHLPPKPTTTPTPYVPSTVKQPRRKQHSHGKGGNSFNRDTYVRNHIQENDYLGSLSVHEESSLLRRRRPGGPRDGAGCDHGSRAAQIS</sequence>
<feature type="region of interest" description="Disordered" evidence="1">
    <location>
        <begin position="133"/>
        <end position="159"/>
    </location>
</feature>
<feature type="region of interest" description="Disordered" evidence="1">
    <location>
        <begin position="74"/>
        <end position="110"/>
    </location>
</feature>
<name>A0AAG5D9W0_ANOAO</name>
<evidence type="ECO:0000256" key="1">
    <source>
        <dbReference type="SAM" id="MobiDB-lite"/>
    </source>
</evidence>
<protein>
    <recommendedName>
        <fullName evidence="4">Immunoglobulin I-set domain-containing protein</fullName>
    </recommendedName>
</protein>